<dbReference type="InterPro" id="IPR003759">
    <property type="entry name" value="Cbl-bd_cap"/>
</dbReference>
<dbReference type="InterPro" id="IPR036594">
    <property type="entry name" value="Meth_synthase_dom"/>
</dbReference>
<evidence type="ECO:0000256" key="6">
    <source>
        <dbReference type="ARBA" id="ARBA00012032"/>
    </source>
</evidence>
<comment type="similarity">
    <text evidence="5">Belongs to the vitamin-B12 dependent methionine synthase family.</text>
</comment>
<evidence type="ECO:0000259" key="22">
    <source>
        <dbReference type="PROSITE" id="PS50972"/>
    </source>
</evidence>
<dbReference type="InterPro" id="IPR011005">
    <property type="entry name" value="Dihydropteroate_synth-like_sf"/>
</dbReference>
<evidence type="ECO:0000256" key="8">
    <source>
        <dbReference type="ARBA" id="ARBA00022603"/>
    </source>
</evidence>
<evidence type="ECO:0000256" key="20">
    <source>
        <dbReference type="SAM" id="MobiDB-lite"/>
    </source>
</evidence>
<comment type="catalytic activity">
    <reaction evidence="1">
        <text>(6S)-5-methyl-5,6,7,8-tetrahydrofolate + L-homocysteine = (6S)-5,6,7,8-tetrahydrofolate + L-methionine</text>
        <dbReference type="Rhea" id="RHEA:11172"/>
        <dbReference type="ChEBI" id="CHEBI:18608"/>
        <dbReference type="ChEBI" id="CHEBI:57453"/>
        <dbReference type="ChEBI" id="CHEBI:57844"/>
        <dbReference type="ChEBI" id="CHEBI:58199"/>
        <dbReference type="EC" id="2.1.1.13"/>
    </reaction>
</comment>
<feature type="domain" description="Hcy-binding" evidence="21">
    <location>
        <begin position="3"/>
        <end position="289"/>
    </location>
</feature>
<feature type="domain" description="Pterin-binding" evidence="22">
    <location>
        <begin position="320"/>
        <end position="564"/>
    </location>
</feature>
<dbReference type="PANTHER" id="PTHR45833:SF1">
    <property type="entry name" value="METHIONINE SYNTHASE"/>
    <property type="match status" value="1"/>
</dbReference>
<dbReference type="EMBL" id="JBHPKH010000116">
    <property type="protein sequence ID" value="MFC1573290.1"/>
    <property type="molecule type" value="Genomic_DNA"/>
</dbReference>
<feature type="binding site" evidence="19">
    <location>
        <position position="209"/>
    </location>
    <ligand>
        <name>Zn(2+)</name>
        <dbReference type="ChEBI" id="CHEBI:29105"/>
    </ligand>
</feature>
<evidence type="ECO:0000256" key="11">
    <source>
        <dbReference type="ARBA" id="ARBA00022679"/>
    </source>
</evidence>
<sequence length="808" mass="85345">MTTAQLKAILDERFLLLDGAVGTTLQQRGMPPDACPETWAAEHPDLLREIQRTYVDAGCEVAYSFTLGANRVRLAEHVGGDEDIAGLNERLTRLAREVTPRGSLVAGDIGSTGKLVEPFGPLAFEDAVTIFKTQIQGLVAGGADFLVIETMMDVQEARAALIAATESCDLPVVACLTFGEDGNTLTGTPPEAAAVILQSLGAFAVGCNCSVGPEAMRTTVERLRSVANVPILAKPNAGLPEIRDGQTIFTMKPDEFADLAVRLAQSGAAMVGGCCGTAAEHLGALRARLQGLKPVPPNQTGRLALASPRQVVSPKPDGPAIVIGERINPTGNKKLRTALKQDDSTEVRRLATEQVEAGAQLLDVNVGMPGIDETATMRSLASVLGVATDVPLCLDTASPEVLAEALRLYPGRALVNSITAEKSRVLQLLPIAARYGAALILLPISDKGVPQTAQERAALVGEIFAHAEGYGYTKNDVVVDGLVMAISGSPKAAKETLKTIAWASNVFGANTVLGLSNVSYGLPGRGWLNATFLGMAMSHGLTMVIADPRETTVAAVGSAAAALLGQDPNCLGYIQQFADSGEESGRGREQGRSRDSGQRAHTAVVEGDREGIEQIIRLALDEGVEPFVLVENHLIPALTDVGERFERREYFLPQLMLSAETMERAFAILEPLLKKSAKQKLGKVVFATVKGDVHDIGKAIVILMLRNHGFEVVDLGTDVACDDVIRCAQQEDADIVAVSALMTTTLPEMGRIAERLKSDGLRSLLMVGGAVVTKDYAREIGADGYARDAVGAVKMAKDLVAGLAGDRS</sequence>
<dbReference type="SUPFAM" id="SSF47644">
    <property type="entry name" value="Methionine synthase domain"/>
    <property type="match status" value="1"/>
</dbReference>
<name>A0ABV6YLT1_UNCEI</name>
<evidence type="ECO:0000259" key="21">
    <source>
        <dbReference type="PROSITE" id="PS50970"/>
    </source>
</evidence>
<dbReference type="Gene3D" id="3.20.20.330">
    <property type="entry name" value="Homocysteine-binding-like domain"/>
    <property type="match status" value="1"/>
</dbReference>
<feature type="domain" description="B12-binding" evidence="23">
    <location>
        <begin position="681"/>
        <end position="808"/>
    </location>
</feature>
<comment type="cofactor">
    <cofactor evidence="3">
        <name>methylcob(III)alamin</name>
        <dbReference type="ChEBI" id="CHEBI:28115"/>
    </cofactor>
</comment>
<reference evidence="25 26" key="1">
    <citation type="submission" date="2024-09" db="EMBL/GenBank/DDBJ databases">
        <authorList>
            <person name="D'Angelo T."/>
        </authorList>
    </citation>
    <scope>NUCLEOTIDE SEQUENCE [LARGE SCALE GENOMIC DNA]</scope>
    <source>
        <strain evidence="25">SAG AM-320-E07</strain>
    </source>
</reference>
<keyword evidence="8 19" id="KW-0489">Methyltransferase</keyword>
<dbReference type="SUPFAM" id="SSF51717">
    <property type="entry name" value="Dihydropteroate synthetase-like"/>
    <property type="match status" value="1"/>
</dbReference>
<evidence type="ECO:0000256" key="9">
    <source>
        <dbReference type="ARBA" id="ARBA00022605"/>
    </source>
</evidence>
<dbReference type="Pfam" id="PF02574">
    <property type="entry name" value="S-methyl_trans"/>
    <property type="match status" value="1"/>
</dbReference>
<dbReference type="PROSITE" id="PS51337">
    <property type="entry name" value="B12_BINDING_NTER"/>
    <property type="match status" value="1"/>
</dbReference>
<evidence type="ECO:0000256" key="18">
    <source>
        <dbReference type="ARBA" id="ARBA00031040"/>
    </source>
</evidence>
<evidence type="ECO:0000256" key="10">
    <source>
        <dbReference type="ARBA" id="ARBA00022628"/>
    </source>
</evidence>
<dbReference type="Pfam" id="PF02310">
    <property type="entry name" value="B12-binding"/>
    <property type="match status" value="1"/>
</dbReference>
<dbReference type="Gene3D" id="3.40.50.280">
    <property type="entry name" value="Cobalamin-binding domain"/>
    <property type="match status" value="1"/>
</dbReference>
<dbReference type="PROSITE" id="PS51332">
    <property type="entry name" value="B12_BINDING"/>
    <property type="match status" value="1"/>
</dbReference>
<keyword evidence="14 19" id="KW-0862">Zinc</keyword>
<evidence type="ECO:0000256" key="3">
    <source>
        <dbReference type="ARBA" id="ARBA00001956"/>
    </source>
</evidence>
<dbReference type="SUPFAM" id="SSF52242">
    <property type="entry name" value="Cobalamin (vitamin B12)-binding domain"/>
    <property type="match status" value="1"/>
</dbReference>
<evidence type="ECO:0000256" key="19">
    <source>
        <dbReference type="PROSITE-ProRule" id="PRU00333"/>
    </source>
</evidence>
<evidence type="ECO:0000256" key="1">
    <source>
        <dbReference type="ARBA" id="ARBA00001700"/>
    </source>
</evidence>
<dbReference type="EC" id="2.1.1.13" evidence="6"/>
<keyword evidence="16" id="KW-0170">Cobalt</keyword>
<evidence type="ECO:0000259" key="24">
    <source>
        <dbReference type="PROSITE" id="PS51337"/>
    </source>
</evidence>
<evidence type="ECO:0000256" key="13">
    <source>
        <dbReference type="ARBA" id="ARBA00022723"/>
    </source>
</evidence>
<evidence type="ECO:0000259" key="23">
    <source>
        <dbReference type="PROSITE" id="PS51332"/>
    </source>
</evidence>
<dbReference type="SUPFAM" id="SSF82282">
    <property type="entry name" value="Homocysteine S-methyltransferase"/>
    <property type="match status" value="1"/>
</dbReference>
<dbReference type="InterPro" id="IPR036724">
    <property type="entry name" value="Cobalamin-bd_sf"/>
</dbReference>
<comment type="pathway">
    <text evidence="4">Amino-acid biosynthesis; L-methionine biosynthesis via de novo pathway; L-methionine from L-homocysteine (MetH route): step 1/1.</text>
</comment>
<evidence type="ECO:0000313" key="26">
    <source>
        <dbReference type="Proteomes" id="UP001593833"/>
    </source>
</evidence>
<dbReference type="PROSITE" id="PS50972">
    <property type="entry name" value="PTERIN_BINDING"/>
    <property type="match status" value="1"/>
</dbReference>
<feature type="binding site" evidence="19">
    <location>
        <position position="275"/>
    </location>
    <ligand>
        <name>Zn(2+)</name>
        <dbReference type="ChEBI" id="CHEBI:29105"/>
    </ligand>
</feature>
<dbReference type="InterPro" id="IPR006158">
    <property type="entry name" value="Cobalamin-bd"/>
</dbReference>
<dbReference type="PANTHER" id="PTHR45833">
    <property type="entry name" value="METHIONINE SYNTHASE"/>
    <property type="match status" value="1"/>
</dbReference>
<feature type="region of interest" description="Disordered" evidence="20">
    <location>
        <begin position="581"/>
        <end position="604"/>
    </location>
</feature>
<dbReference type="Pfam" id="PF02607">
    <property type="entry name" value="B12-binding_2"/>
    <property type="match status" value="1"/>
</dbReference>
<dbReference type="SMART" id="SM01018">
    <property type="entry name" value="B12-binding_2"/>
    <property type="match status" value="1"/>
</dbReference>
<evidence type="ECO:0000256" key="17">
    <source>
        <dbReference type="ARBA" id="ARBA00025552"/>
    </source>
</evidence>
<accession>A0ABV6YLT1</accession>
<feature type="compositionally biased region" description="Basic and acidic residues" evidence="20">
    <location>
        <begin position="583"/>
        <end position="598"/>
    </location>
</feature>
<gene>
    <name evidence="25" type="ORF">ACFL6M_06795</name>
</gene>
<evidence type="ECO:0000256" key="2">
    <source>
        <dbReference type="ARBA" id="ARBA00001947"/>
    </source>
</evidence>
<dbReference type="CDD" id="cd02070">
    <property type="entry name" value="corrinoid_protein_B12-BD"/>
    <property type="match status" value="1"/>
</dbReference>
<dbReference type="Proteomes" id="UP001593833">
    <property type="component" value="Unassembled WGS sequence"/>
</dbReference>
<evidence type="ECO:0000256" key="5">
    <source>
        <dbReference type="ARBA" id="ARBA00010398"/>
    </source>
</evidence>
<evidence type="ECO:0000256" key="15">
    <source>
        <dbReference type="ARBA" id="ARBA00023167"/>
    </source>
</evidence>
<evidence type="ECO:0000313" key="25">
    <source>
        <dbReference type="EMBL" id="MFC1573290.1"/>
    </source>
</evidence>
<keyword evidence="15" id="KW-0486">Methionine biosynthesis</keyword>
<comment type="caution">
    <text evidence="25">The sequence shown here is derived from an EMBL/GenBank/DDBJ whole genome shotgun (WGS) entry which is preliminary data.</text>
</comment>
<evidence type="ECO:0000256" key="16">
    <source>
        <dbReference type="ARBA" id="ARBA00023285"/>
    </source>
</evidence>
<keyword evidence="13 19" id="KW-0479">Metal-binding</keyword>
<dbReference type="Gene3D" id="1.10.1240.10">
    <property type="entry name" value="Methionine synthase domain"/>
    <property type="match status" value="1"/>
</dbReference>
<keyword evidence="26" id="KW-1185">Reference proteome</keyword>
<evidence type="ECO:0000256" key="14">
    <source>
        <dbReference type="ARBA" id="ARBA00022833"/>
    </source>
</evidence>
<keyword evidence="9" id="KW-0028">Amino-acid biosynthesis</keyword>
<dbReference type="Gene3D" id="3.20.20.20">
    <property type="entry name" value="Dihydropteroate synthase-like"/>
    <property type="match status" value="1"/>
</dbReference>
<feature type="domain" description="B12-binding N-terminal" evidence="24">
    <location>
        <begin position="587"/>
        <end position="681"/>
    </location>
</feature>
<dbReference type="PROSITE" id="PS50970">
    <property type="entry name" value="HCY"/>
    <property type="match status" value="1"/>
</dbReference>
<dbReference type="Pfam" id="PF00809">
    <property type="entry name" value="Pterin_bind"/>
    <property type="match status" value="1"/>
</dbReference>
<dbReference type="InterPro" id="IPR003726">
    <property type="entry name" value="HCY_dom"/>
</dbReference>
<protein>
    <recommendedName>
        <fullName evidence="7">Methionine synthase</fullName>
        <ecNumber evidence="6">2.1.1.13</ecNumber>
    </recommendedName>
    <alternativeName>
        <fullName evidence="18">5-methyltetrahydrofolate--homocysteine methyltransferase</fullName>
    </alternativeName>
</protein>
<evidence type="ECO:0000256" key="7">
    <source>
        <dbReference type="ARBA" id="ARBA00013998"/>
    </source>
</evidence>
<proteinExistence type="inferred from homology"/>
<evidence type="ECO:0000256" key="4">
    <source>
        <dbReference type="ARBA" id="ARBA00005178"/>
    </source>
</evidence>
<organism evidence="25 26">
    <name type="scientific">Eiseniibacteriota bacterium</name>
    <dbReference type="NCBI Taxonomy" id="2212470"/>
    <lineage>
        <taxon>Bacteria</taxon>
        <taxon>Candidatus Eiseniibacteriota</taxon>
    </lineage>
</organism>
<keyword evidence="10" id="KW-0846">Cobalamin</keyword>
<keyword evidence="11 19" id="KW-0808">Transferase</keyword>
<dbReference type="InterPro" id="IPR036589">
    <property type="entry name" value="HCY_dom_sf"/>
</dbReference>
<dbReference type="InterPro" id="IPR050554">
    <property type="entry name" value="Met_Synthase/Corrinoid"/>
</dbReference>
<comment type="function">
    <text evidence="17">Catalyzes the transfer of a methyl group from methyl-cobalamin to homocysteine, yielding enzyme-bound cob(I)alamin and methionine. Subsequently, remethylates the cofactor using methyltetrahydrofolate.</text>
</comment>
<feature type="binding site" evidence="19">
    <location>
        <position position="274"/>
    </location>
    <ligand>
        <name>Zn(2+)</name>
        <dbReference type="ChEBI" id="CHEBI:29105"/>
    </ligand>
</feature>
<comment type="cofactor">
    <cofactor evidence="2 19">
        <name>Zn(2+)</name>
        <dbReference type="ChEBI" id="CHEBI:29105"/>
    </cofactor>
</comment>
<keyword evidence="12" id="KW-0949">S-adenosyl-L-methionine</keyword>
<evidence type="ECO:0000256" key="12">
    <source>
        <dbReference type="ARBA" id="ARBA00022691"/>
    </source>
</evidence>
<dbReference type="InterPro" id="IPR000489">
    <property type="entry name" value="Pterin-binding_dom"/>
</dbReference>